<dbReference type="Gene3D" id="1.10.150.240">
    <property type="entry name" value="Putative phosphatase, domain 2"/>
    <property type="match status" value="1"/>
</dbReference>
<dbReference type="Pfam" id="PF00702">
    <property type="entry name" value="Hydrolase"/>
    <property type="match status" value="1"/>
</dbReference>
<dbReference type="InterPro" id="IPR036412">
    <property type="entry name" value="HAD-like_sf"/>
</dbReference>
<dbReference type="Gene3D" id="3.40.50.1000">
    <property type="entry name" value="HAD superfamily/HAD-like"/>
    <property type="match status" value="1"/>
</dbReference>
<dbReference type="OrthoDB" id="9797415at2"/>
<gene>
    <name evidence="1" type="ORF">FGM00_09210</name>
</gene>
<organism evidence="1 2">
    <name type="scientific">Aggregatimonas sangjinii</name>
    <dbReference type="NCBI Taxonomy" id="2583587"/>
    <lineage>
        <taxon>Bacteria</taxon>
        <taxon>Pseudomonadati</taxon>
        <taxon>Bacteroidota</taxon>
        <taxon>Flavobacteriia</taxon>
        <taxon>Flavobacteriales</taxon>
        <taxon>Flavobacteriaceae</taxon>
        <taxon>Aggregatimonas</taxon>
    </lineage>
</organism>
<dbReference type="Proteomes" id="UP000310017">
    <property type="component" value="Chromosome"/>
</dbReference>
<dbReference type="CDD" id="cd02603">
    <property type="entry name" value="HAD_sEH-N_like"/>
    <property type="match status" value="1"/>
</dbReference>
<dbReference type="SUPFAM" id="SSF56784">
    <property type="entry name" value="HAD-like"/>
    <property type="match status" value="1"/>
</dbReference>
<dbReference type="KEGG" id="asag:FGM00_09210"/>
<dbReference type="NCBIfam" id="TIGR01509">
    <property type="entry name" value="HAD-SF-IA-v3"/>
    <property type="match status" value="1"/>
</dbReference>
<name>A0A5B7SSJ3_9FLAO</name>
<dbReference type="PANTHER" id="PTHR43611:SF3">
    <property type="entry name" value="FLAVIN MONONUCLEOTIDE HYDROLASE 1, CHLOROPLATIC"/>
    <property type="match status" value="1"/>
</dbReference>
<dbReference type="SFLD" id="SFLDS00003">
    <property type="entry name" value="Haloacid_Dehalogenase"/>
    <property type="match status" value="1"/>
</dbReference>
<reference evidence="1 2" key="1">
    <citation type="submission" date="2019-05" db="EMBL/GenBank/DDBJ databases">
        <title>Genome sequencing of F202Z8.</title>
        <authorList>
            <person name="Kwon Y.M."/>
        </authorList>
    </citation>
    <scope>NUCLEOTIDE SEQUENCE [LARGE SCALE GENOMIC DNA]</scope>
    <source>
        <strain evidence="1 2">F202Z8</strain>
    </source>
</reference>
<evidence type="ECO:0000313" key="1">
    <source>
        <dbReference type="EMBL" id="QCX00279.1"/>
    </source>
</evidence>
<dbReference type="PANTHER" id="PTHR43611">
    <property type="entry name" value="ALPHA-D-GLUCOSE 1-PHOSPHATE PHOSPHATASE"/>
    <property type="match status" value="1"/>
</dbReference>
<evidence type="ECO:0000313" key="2">
    <source>
        <dbReference type="Proteomes" id="UP000310017"/>
    </source>
</evidence>
<accession>A0A5B7SSJ3</accession>
<protein>
    <submittedName>
        <fullName evidence="1">HAD family phosphatase</fullName>
    </submittedName>
</protein>
<dbReference type="EMBL" id="CP040710">
    <property type="protein sequence ID" value="QCX00279.1"/>
    <property type="molecule type" value="Genomic_DNA"/>
</dbReference>
<dbReference type="RefSeq" id="WP_138852625.1">
    <property type="nucleotide sequence ID" value="NZ_CP040710.1"/>
</dbReference>
<dbReference type="SFLD" id="SFLDG01129">
    <property type="entry name" value="C1.5:_HAD__Beta-PGM__Phosphata"/>
    <property type="match status" value="1"/>
</dbReference>
<sequence>MLKNIIFDFGDVFINLDKRAVFKGLGEHDINLVIAPELVDLNERFEVGAISPTEFVSEWGAIIPKLDAQEIVRIWNSILLDFPDYRLEFLEQLAAEKKYRLFLLSNTNALHIPKVQEIMGAEKYGRFKNCFERFYLSHEIGLRKPNFDIYEFVLTENRLLAKETLFIDDTEKNTDAAASLGIRVWHLKVGKEDIIQLSTRL</sequence>
<dbReference type="AlphaFoldDB" id="A0A5B7SSJ3"/>
<proteinExistence type="predicted"/>
<dbReference type="InterPro" id="IPR023198">
    <property type="entry name" value="PGP-like_dom2"/>
</dbReference>
<dbReference type="InterPro" id="IPR023214">
    <property type="entry name" value="HAD_sf"/>
</dbReference>
<dbReference type="InterPro" id="IPR006439">
    <property type="entry name" value="HAD-SF_hydro_IA"/>
</dbReference>
<keyword evidence="2" id="KW-1185">Reference proteome</keyword>